<comment type="caution">
    <text evidence="2">The sequence shown here is derived from an EMBL/GenBank/DDBJ whole genome shotgun (WGS) entry which is preliminary data.</text>
</comment>
<accession>A0A2P4NZ92</accession>
<evidence type="ECO:0000313" key="3">
    <source>
        <dbReference type="Proteomes" id="UP000018888"/>
    </source>
</evidence>
<keyword evidence="3" id="KW-1185">Reference proteome</keyword>
<keyword evidence="1" id="KW-1133">Transmembrane helix</keyword>
<keyword evidence="1" id="KW-0812">Transmembrane</keyword>
<evidence type="ECO:0000256" key="1">
    <source>
        <dbReference type="SAM" id="Phobius"/>
    </source>
</evidence>
<sequence>MEKKKIYDYRCHRCWKISERLIPWHDDDFNNELKECFARCGIKKMSSLGVCNINNKFCSCQTYMEDDNNPGKSCQKKGASCGCQTFFAVPNDRLKCKYCDNFSAFHKMTFQIVFLACLNLSTKNSWKNKSAPRKNTSIWKKMKKRGLIVEQVTFNKDDIKNFNTKIVSLFQIDIVANNIIILKALVEIRKIGNQPCQPNFGAWNSDDNIRSQFFGFRKTVSTSDLWRWISVLASNFGVRYGFSSIRVLEDLLDRVLLECGNDQLSSNIRQFEIWMKWNILTSEGTKGEFKSSICQLAFLFNNVSIFINHVALTTILALVDNSNDESSVMNIKNLIS</sequence>
<keyword evidence="1" id="KW-0472">Membrane</keyword>
<reference evidence="2 3" key="1">
    <citation type="journal article" date="2013" name="Proc. Natl. Acad. Sci. U.S.A.">
        <title>Genome of an arbuscular mycorrhizal fungus provides insight into the oldest plant symbiosis.</title>
        <authorList>
            <person name="Tisserant E."/>
            <person name="Malbreil M."/>
            <person name="Kuo A."/>
            <person name="Kohler A."/>
            <person name="Symeonidi A."/>
            <person name="Balestrini R."/>
            <person name="Charron P."/>
            <person name="Duensing N."/>
            <person name="Frei Dit Frey N."/>
            <person name="Gianinazzi-Pearson V."/>
            <person name="Gilbert L.B."/>
            <person name="Handa Y."/>
            <person name="Herr J.R."/>
            <person name="Hijri M."/>
            <person name="Koul R."/>
            <person name="Kawaguchi M."/>
            <person name="Krajinski F."/>
            <person name="Lammers P.J."/>
            <person name="Masclaux F.G."/>
            <person name="Murat C."/>
            <person name="Morin E."/>
            <person name="Ndikumana S."/>
            <person name="Pagni M."/>
            <person name="Petitpierre D."/>
            <person name="Requena N."/>
            <person name="Rosikiewicz P."/>
            <person name="Riley R."/>
            <person name="Saito K."/>
            <person name="San Clemente H."/>
            <person name="Shapiro H."/>
            <person name="van Tuinen D."/>
            <person name="Becard G."/>
            <person name="Bonfante P."/>
            <person name="Paszkowski U."/>
            <person name="Shachar-Hill Y.Y."/>
            <person name="Tuskan G.A."/>
            <person name="Young P.W."/>
            <person name="Sanders I.R."/>
            <person name="Henrissat B."/>
            <person name="Rensing S.A."/>
            <person name="Grigoriev I.V."/>
            <person name="Corradi N."/>
            <person name="Roux C."/>
            <person name="Martin F."/>
        </authorList>
    </citation>
    <scope>NUCLEOTIDE SEQUENCE [LARGE SCALE GENOMIC DNA]</scope>
    <source>
        <strain evidence="2 3">DAOM 197198</strain>
    </source>
</reference>
<feature type="transmembrane region" description="Helical" evidence="1">
    <location>
        <begin position="296"/>
        <end position="319"/>
    </location>
</feature>
<dbReference type="Proteomes" id="UP000018888">
    <property type="component" value="Unassembled WGS sequence"/>
</dbReference>
<organism evidence="2 3">
    <name type="scientific">Rhizophagus irregularis (strain DAOM 181602 / DAOM 197198 / MUCL 43194)</name>
    <name type="common">Arbuscular mycorrhizal fungus</name>
    <name type="synonym">Glomus intraradices</name>
    <dbReference type="NCBI Taxonomy" id="747089"/>
    <lineage>
        <taxon>Eukaryota</taxon>
        <taxon>Fungi</taxon>
        <taxon>Fungi incertae sedis</taxon>
        <taxon>Mucoromycota</taxon>
        <taxon>Glomeromycotina</taxon>
        <taxon>Glomeromycetes</taxon>
        <taxon>Glomerales</taxon>
        <taxon>Glomeraceae</taxon>
        <taxon>Rhizophagus</taxon>
    </lineage>
</organism>
<dbReference type="EMBL" id="AUPC02000530">
    <property type="protein sequence ID" value="POG58444.1"/>
    <property type="molecule type" value="Genomic_DNA"/>
</dbReference>
<gene>
    <name evidence="2" type="ORF">GLOIN_2v1790369</name>
</gene>
<reference evidence="2 3" key="2">
    <citation type="journal article" date="2018" name="New Phytol.">
        <title>High intraspecific genome diversity in the model arbuscular mycorrhizal symbiont Rhizophagus irregularis.</title>
        <authorList>
            <person name="Chen E.C.H."/>
            <person name="Morin E."/>
            <person name="Beaudet D."/>
            <person name="Noel J."/>
            <person name="Yildirir G."/>
            <person name="Ndikumana S."/>
            <person name="Charron P."/>
            <person name="St-Onge C."/>
            <person name="Giorgi J."/>
            <person name="Kruger M."/>
            <person name="Marton T."/>
            <person name="Ropars J."/>
            <person name="Grigoriev I.V."/>
            <person name="Hainaut M."/>
            <person name="Henrissat B."/>
            <person name="Roux C."/>
            <person name="Martin F."/>
            <person name="Corradi N."/>
        </authorList>
    </citation>
    <scope>NUCLEOTIDE SEQUENCE [LARGE SCALE GENOMIC DNA]</scope>
    <source>
        <strain evidence="2 3">DAOM 197198</strain>
    </source>
</reference>
<dbReference type="AlphaFoldDB" id="A0A2P4NZ92"/>
<name>A0A2P4NZ92_RHIID</name>
<evidence type="ECO:0000313" key="2">
    <source>
        <dbReference type="EMBL" id="POG58444.1"/>
    </source>
</evidence>
<protein>
    <submittedName>
        <fullName evidence="2">Uncharacterized protein</fullName>
    </submittedName>
</protein>
<proteinExistence type="predicted"/>